<protein>
    <submittedName>
        <fullName evidence="1">Uncharacterized protein</fullName>
    </submittedName>
</protein>
<organism evidence="1 2">
    <name type="scientific">Monilinia vaccinii-corymbosi</name>
    <dbReference type="NCBI Taxonomy" id="61207"/>
    <lineage>
        <taxon>Eukaryota</taxon>
        <taxon>Fungi</taxon>
        <taxon>Dikarya</taxon>
        <taxon>Ascomycota</taxon>
        <taxon>Pezizomycotina</taxon>
        <taxon>Leotiomycetes</taxon>
        <taxon>Helotiales</taxon>
        <taxon>Sclerotiniaceae</taxon>
        <taxon>Monilinia</taxon>
    </lineage>
</organism>
<dbReference type="EMBL" id="CP063408">
    <property type="protein sequence ID" value="QSZ34612.1"/>
    <property type="molecule type" value="Genomic_DNA"/>
</dbReference>
<proteinExistence type="predicted"/>
<keyword evidence="2" id="KW-1185">Reference proteome</keyword>
<accession>A0A8A3PH41</accession>
<gene>
    <name evidence="1" type="ORF">DSL72_006206</name>
</gene>
<dbReference type="Proteomes" id="UP000672032">
    <property type="component" value="Chromosome 4"/>
</dbReference>
<sequence>MLEDRVEAIRKYAF</sequence>
<name>A0A8A3PH41_9HELO</name>
<evidence type="ECO:0000313" key="2">
    <source>
        <dbReference type="Proteomes" id="UP000672032"/>
    </source>
</evidence>
<reference evidence="1" key="1">
    <citation type="submission" date="2020-10" db="EMBL/GenBank/DDBJ databases">
        <title>Genome Sequence of Monilinia vaccinii-corymbosi Sheds Light on Mummy Berry Disease Infection of Blueberry and Mating Type.</title>
        <authorList>
            <person name="Yow A.G."/>
            <person name="Zhang Y."/>
            <person name="Bansal K."/>
            <person name="Eacker S.M."/>
            <person name="Sullivan S."/>
            <person name="Liachko I."/>
            <person name="Cubeta M.A."/>
            <person name="Rollins J.A."/>
            <person name="Ashrafi H."/>
        </authorList>
    </citation>
    <scope>NUCLEOTIDE SEQUENCE</scope>
    <source>
        <strain evidence="1">RL-1</strain>
    </source>
</reference>
<evidence type="ECO:0000313" key="1">
    <source>
        <dbReference type="EMBL" id="QSZ34612.1"/>
    </source>
</evidence>